<accession>A0A0P0CGQ4</accession>
<evidence type="ECO:0000256" key="2">
    <source>
        <dbReference type="ARBA" id="ARBA00010366"/>
    </source>
</evidence>
<evidence type="ECO:0000256" key="5">
    <source>
        <dbReference type="SAM" id="SignalP"/>
    </source>
</evidence>
<feature type="chain" id="PRO_5014519423" evidence="5">
    <location>
        <begin position="25"/>
        <end position="85"/>
    </location>
</feature>
<evidence type="ECO:0000256" key="1">
    <source>
        <dbReference type="ARBA" id="ARBA00004613"/>
    </source>
</evidence>
<keyword evidence="3" id="KW-0964">Secreted</keyword>
<sequence>MKKLIISSIVAVLMISFIIPRGEAFVLSTCFETWSRCSTWSSFATGYLWKSCEDRCKGLGHNSGTCVLKPAECSTSGKAYQCQCS</sequence>
<dbReference type="InterPro" id="IPR038456">
    <property type="entry name" value="Macin_sf"/>
</dbReference>
<dbReference type="InterPro" id="IPR029230">
    <property type="entry name" value="Macin"/>
</dbReference>
<organism evidence="6">
    <name type="scientific">Ruditapes philippinarum</name>
    <name type="common">Japanese carpet shell</name>
    <name type="synonym">Venerupis philippinarum</name>
    <dbReference type="NCBI Taxonomy" id="129788"/>
    <lineage>
        <taxon>Eukaryota</taxon>
        <taxon>Metazoa</taxon>
        <taxon>Spiralia</taxon>
        <taxon>Lophotrochozoa</taxon>
        <taxon>Mollusca</taxon>
        <taxon>Bivalvia</taxon>
        <taxon>Autobranchia</taxon>
        <taxon>Heteroconchia</taxon>
        <taxon>Euheterodonta</taxon>
        <taxon>Imparidentia</taxon>
        <taxon>Neoheterodontei</taxon>
        <taxon>Venerida</taxon>
        <taxon>Veneroidea</taxon>
        <taxon>Veneridae</taxon>
        <taxon>Ruditapes</taxon>
    </lineage>
</organism>
<feature type="signal peptide" evidence="5">
    <location>
        <begin position="1"/>
        <end position="24"/>
    </location>
</feature>
<reference evidence="6" key="1">
    <citation type="submission" date="2015-05" db="EMBL/GenBank/DDBJ databases">
        <authorList>
            <person name="Wang D.B."/>
            <person name="Wang M."/>
        </authorList>
    </citation>
    <scope>NUCLEOTIDE SEQUENCE</scope>
</reference>
<dbReference type="Gene3D" id="3.30.30.100">
    <property type="match status" value="1"/>
</dbReference>
<keyword evidence="5" id="KW-0732">Signal</keyword>
<reference evidence="7" key="2">
    <citation type="submission" date="2016-06" db="EMBL/GenBank/DDBJ databases">
        <authorList>
            <person name="Kjaerup R.B."/>
            <person name="Dalgaard T.S."/>
            <person name="Juul-Madsen H.R."/>
        </authorList>
    </citation>
    <scope>NUCLEOTIDE SEQUENCE</scope>
</reference>
<comment type="similarity">
    <text evidence="2">Belongs to the macin family.</text>
</comment>
<evidence type="ECO:0000313" key="7">
    <source>
        <dbReference type="EMBL" id="APY18887.1"/>
    </source>
</evidence>
<dbReference type="GO" id="GO:0006952">
    <property type="term" value="P:defense response"/>
    <property type="evidence" value="ECO:0007669"/>
    <property type="project" value="InterPro"/>
</dbReference>
<protein>
    <submittedName>
        <fullName evidence="6">Macin</fullName>
    </submittedName>
</protein>
<comment type="subcellular location">
    <subcellularLocation>
        <location evidence="1">Secreted</location>
    </subcellularLocation>
</comment>
<dbReference type="Pfam" id="PF14865">
    <property type="entry name" value="Macin"/>
    <property type="match status" value="1"/>
</dbReference>
<evidence type="ECO:0000256" key="4">
    <source>
        <dbReference type="ARBA" id="ARBA00023157"/>
    </source>
</evidence>
<evidence type="ECO:0000313" key="6">
    <source>
        <dbReference type="EMBL" id="ALJ03313.1"/>
    </source>
</evidence>
<dbReference type="EMBL" id="KR560063">
    <property type="protein sequence ID" value="ALJ03313.1"/>
    <property type="molecule type" value="mRNA"/>
</dbReference>
<proteinExistence type="evidence at transcript level"/>
<dbReference type="EMBL" id="KX454481">
    <property type="protein sequence ID" value="APY18887.1"/>
    <property type="molecule type" value="mRNA"/>
</dbReference>
<name>A0A0P0CGQ4_RUDPH</name>
<dbReference type="GO" id="GO:0005576">
    <property type="term" value="C:extracellular region"/>
    <property type="evidence" value="ECO:0007669"/>
    <property type="project" value="UniProtKB-SubCell"/>
</dbReference>
<dbReference type="AlphaFoldDB" id="A0A0P0CGQ4"/>
<keyword evidence="4" id="KW-1015">Disulfide bond</keyword>
<evidence type="ECO:0000256" key="3">
    <source>
        <dbReference type="ARBA" id="ARBA00022525"/>
    </source>
</evidence>